<gene>
    <name evidence="9" type="ORF">CYY_001592</name>
</gene>
<dbReference type="InterPro" id="IPR037818">
    <property type="entry name" value="TAF8"/>
</dbReference>
<dbReference type="EMBL" id="AJWJ01000039">
    <property type="protein sequence ID" value="KAF2077083.1"/>
    <property type="molecule type" value="Genomic_DNA"/>
</dbReference>
<sequence length="343" mass="38655">MCDNYARIICKIVVAQLAKGFGFTAINQSAADSLADVIKEYIQEIGTRSHEYSELSSRTDSNFYDIKQAFQDMGVNLHELHHFVTQADEILFAQTVPPFPLSGVEPISSTSSTPTTTTEPNTIIEYPPHIPSFLPEFPEKHTFSKTPLYGEVVTDPQQLKKSKSKQKRKIEGSLIKLTNISTTPINNYDNVKQKQLQTKSSTAATTAETTTNGTEENNNDKDKNKDQEMNELDSNNSNNSNSNSHTKEREKRKDRETSSNSSSSSNKKEKENNGDYIQPTPLKEINSSFFVKHDEDDKKHEELPRRALLSEEDTERAKKKAKCDKILSLTHESNSTIAEDDKE</sequence>
<evidence type="ECO:0000259" key="8">
    <source>
        <dbReference type="SMART" id="SM00576"/>
    </source>
</evidence>
<keyword evidence="4" id="KW-0805">Transcription regulation</keyword>
<evidence type="ECO:0000256" key="4">
    <source>
        <dbReference type="ARBA" id="ARBA00023015"/>
    </source>
</evidence>
<dbReference type="InterPro" id="IPR019473">
    <property type="entry name" value="TFIID_su8_C"/>
</dbReference>
<dbReference type="Pfam" id="PF10406">
    <property type="entry name" value="TAF8_C"/>
    <property type="match status" value="1"/>
</dbReference>
<evidence type="ECO:0000256" key="6">
    <source>
        <dbReference type="ARBA" id="ARBA00023242"/>
    </source>
</evidence>
<organism evidence="9 10">
    <name type="scientific">Polysphondylium violaceum</name>
    <dbReference type="NCBI Taxonomy" id="133409"/>
    <lineage>
        <taxon>Eukaryota</taxon>
        <taxon>Amoebozoa</taxon>
        <taxon>Evosea</taxon>
        <taxon>Eumycetozoa</taxon>
        <taxon>Dictyostelia</taxon>
        <taxon>Dictyosteliales</taxon>
        <taxon>Dictyosteliaceae</taxon>
        <taxon>Polysphondylium</taxon>
    </lineage>
</organism>
<keyword evidence="6" id="KW-0539">Nucleus</keyword>
<dbReference type="Proteomes" id="UP000695562">
    <property type="component" value="Unassembled WGS sequence"/>
</dbReference>
<dbReference type="PANTHER" id="PTHR46338:SF1">
    <property type="entry name" value="TRANSCRIPTION INITIATION FACTOR TFIID SUBUNIT 8"/>
    <property type="match status" value="1"/>
</dbReference>
<keyword evidence="10" id="KW-1185">Reference proteome</keyword>
<name>A0A8J4V3Z4_9MYCE</name>
<feature type="compositionally biased region" description="Basic and acidic residues" evidence="7">
    <location>
        <begin position="245"/>
        <end position="257"/>
    </location>
</feature>
<feature type="compositionally biased region" description="Polar residues" evidence="7">
    <location>
        <begin position="192"/>
        <end position="201"/>
    </location>
</feature>
<dbReference type="CDD" id="cd08049">
    <property type="entry name" value="TAF8"/>
    <property type="match status" value="1"/>
</dbReference>
<dbReference type="InterPro" id="IPR009072">
    <property type="entry name" value="Histone-fold"/>
</dbReference>
<evidence type="ECO:0000256" key="7">
    <source>
        <dbReference type="SAM" id="MobiDB-lite"/>
    </source>
</evidence>
<protein>
    <recommendedName>
        <fullName evidence="3">Transcription initiation factor TFIID subunit 8</fullName>
    </recommendedName>
</protein>
<evidence type="ECO:0000256" key="2">
    <source>
        <dbReference type="ARBA" id="ARBA00008767"/>
    </source>
</evidence>
<feature type="compositionally biased region" description="Basic and acidic residues" evidence="7">
    <location>
        <begin position="291"/>
        <end position="309"/>
    </location>
</feature>
<feature type="region of interest" description="Disordered" evidence="7">
    <location>
        <begin position="192"/>
        <end position="322"/>
    </location>
</feature>
<comment type="subcellular location">
    <subcellularLocation>
        <location evidence="1">Nucleus</location>
    </subcellularLocation>
</comment>
<evidence type="ECO:0000256" key="5">
    <source>
        <dbReference type="ARBA" id="ARBA00023163"/>
    </source>
</evidence>
<dbReference type="InterPro" id="IPR006565">
    <property type="entry name" value="BTP"/>
</dbReference>
<reference evidence="9" key="1">
    <citation type="submission" date="2020-01" db="EMBL/GenBank/DDBJ databases">
        <title>Development of genomics and gene disruption for Polysphondylium violaceum indicates a role for the polyketide synthase stlB in stalk morphogenesis.</title>
        <authorList>
            <person name="Narita B."/>
            <person name="Kawabe Y."/>
            <person name="Kin K."/>
            <person name="Saito T."/>
            <person name="Gibbs R."/>
            <person name="Kuspa A."/>
            <person name="Muzny D."/>
            <person name="Queller D."/>
            <person name="Richards S."/>
            <person name="Strassman J."/>
            <person name="Sucgang R."/>
            <person name="Worley K."/>
            <person name="Schaap P."/>
        </authorList>
    </citation>
    <scope>NUCLEOTIDE SEQUENCE</scope>
    <source>
        <strain evidence="9">QSvi11</strain>
    </source>
</reference>
<proteinExistence type="inferred from homology"/>
<evidence type="ECO:0000313" key="9">
    <source>
        <dbReference type="EMBL" id="KAF2077083.1"/>
    </source>
</evidence>
<evidence type="ECO:0000313" key="10">
    <source>
        <dbReference type="Proteomes" id="UP000695562"/>
    </source>
</evidence>
<dbReference type="PANTHER" id="PTHR46338">
    <property type="entry name" value="TRANSCRIPTION INITIATION FACTOR TFIID SUBUNIT 8"/>
    <property type="match status" value="1"/>
</dbReference>
<feature type="compositionally biased region" description="Low complexity" evidence="7">
    <location>
        <begin position="234"/>
        <end position="244"/>
    </location>
</feature>
<dbReference type="GO" id="GO:0046982">
    <property type="term" value="F:protein heterodimerization activity"/>
    <property type="evidence" value="ECO:0007669"/>
    <property type="project" value="InterPro"/>
</dbReference>
<evidence type="ECO:0000256" key="1">
    <source>
        <dbReference type="ARBA" id="ARBA00004123"/>
    </source>
</evidence>
<dbReference type="SMART" id="SM00576">
    <property type="entry name" value="BTP"/>
    <property type="match status" value="1"/>
</dbReference>
<evidence type="ECO:0000256" key="3">
    <source>
        <dbReference type="ARBA" id="ARBA00017307"/>
    </source>
</evidence>
<dbReference type="Gene3D" id="1.10.20.10">
    <property type="entry name" value="Histone, subunit A"/>
    <property type="match status" value="1"/>
</dbReference>
<keyword evidence="5" id="KW-0804">Transcription</keyword>
<feature type="compositionally biased region" description="Low complexity" evidence="7">
    <location>
        <begin position="202"/>
        <end position="216"/>
    </location>
</feature>
<dbReference type="SUPFAM" id="SSF47113">
    <property type="entry name" value="Histone-fold"/>
    <property type="match status" value="1"/>
</dbReference>
<accession>A0A8J4V3Z4</accession>
<comment type="caution">
    <text evidence="9">The sequence shown here is derived from an EMBL/GenBank/DDBJ whole genome shotgun (WGS) entry which is preliminary data.</text>
</comment>
<dbReference type="Pfam" id="PF07524">
    <property type="entry name" value="Bromo_TP"/>
    <property type="match status" value="1"/>
</dbReference>
<feature type="domain" description="Bromodomain associated" evidence="8">
    <location>
        <begin position="3"/>
        <end position="79"/>
    </location>
</feature>
<dbReference type="AlphaFoldDB" id="A0A8J4V3Z4"/>
<comment type="similarity">
    <text evidence="2">Belongs to the TAF8 family.</text>
</comment>
<dbReference type="GO" id="GO:0005669">
    <property type="term" value="C:transcription factor TFIID complex"/>
    <property type="evidence" value="ECO:0007669"/>
    <property type="project" value="InterPro"/>
</dbReference>
<feature type="compositionally biased region" description="Basic and acidic residues" evidence="7">
    <location>
        <begin position="218"/>
        <end position="228"/>
    </location>
</feature>
<dbReference type="OrthoDB" id="436852at2759"/>